<comment type="function">
    <text evidence="5">Catalyzes the oxidation of either pyridoxine 5'-phosphate (PNP) or pyridoxamine 5'-phosphate (PMP) into pyridoxal 5'-phosphate (PLP).</text>
</comment>
<comment type="cofactor">
    <cofactor evidence="5">
        <name>FMN</name>
        <dbReference type="ChEBI" id="CHEBI:58210"/>
    </cofactor>
    <text evidence="5">Binds 1 FMN per subunit.</text>
</comment>
<dbReference type="EC" id="1.4.3.5" evidence="5"/>
<evidence type="ECO:0000256" key="5">
    <source>
        <dbReference type="HAMAP-Rule" id="MF_01629"/>
    </source>
</evidence>
<evidence type="ECO:0000256" key="2">
    <source>
        <dbReference type="ARBA" id="ARBA00022630"/>
    </source>
</evidence>
<feature type="binding site" evidence="5">
    <location>
        <position position="245"/>
    </location>
    <ligand>
        <name>FMN</name>
        <dbReference type="ChEBI" id="CHEBI:58210"/>
    </ligand>
</feature>
<dbReference type="GO" id="GO:0004733">
    <property type="term" value="F:pyridoxamine phosphate oxidase activity"/>
    <property type="evidence" value="ECO:0007669"/>
    <property type="project" value="UniProtKB-UniRule"/>
</dbReference>
<dbReference type="InterPro" id="IPR019740">
    <property type="entry name" value="Pyridox_Oxase_CS"/>
</dbReference>
<keyword evidence="2 5" id="KW-0285">Flavoprotein</keyword>
<evidence type="ECO:0000256" key="6">
    <source>
        <dbReference type="SAM" id="MobiDB-lite"/>
    </source>
</evidence>
<proteinExistence type="inferred from homology"/>
<comment type="catalytic activity">
    <reaction evidence="5">
        <text>pyridoxine 5'-phosphate + O2 = pyridoxal 5'-phosphate + H2O2</text>
        <dbReference type="Rhea" id="RHEA:15149"/>
        <dbReference type="ChEBI" id="CHEBI:15379"/>
        <dbReference type="ChEBI" id="CHEBI:16240"/>
        <dbReference type="ChEBI" id="CHEBI:58589"/>
        <dbReference type="ChEBI" id="CHEBI:597326"/>
        <dbReference type="EC" id="1.4.3.5"/>
    </reaction>
</comment>
<dbReference type="NCBIfam" id="TIGR00558">
    <property type="entry name" value="pdxH"/>
    <property type="match status" value="1"/>
</dbReference>
<evidence type="ECO:0000256" key="1">
    <source>
        <dbReference type="ARBA" id="ARBA00007301"/>
    </source>
</evidence>
<evidence type="ECO:0000259" key="8">
    <source>
        <dbReference type="Pfam" id="PF10590"/>
    </source>
</evidence>
<comment type="caution">
    <text evidence="5">Lacks conserved residue(s) required for the propagation of feature annotation.</text>
</comment>
<feature type="binding site" evidence="5">
    <location>
        <begin position="251"/>
        <end position="253"/>
    </location>
    <ligand>
        <name>substrate</name>
    </ligand>
</feature>
<evidence type="ECO:0000313" key="9">
    <source>
        <dbReference type="EMBL" id="TCK26928.1"/>
    </source>
</evidence>
<dbReference type="GO" id="GO:0008615">
    <property type="term" value="P:pyridoxine biosynthetic process"/>
    <property type="evidence" value="ECO:0007669"/>
    <property type="project" value="UniProtKB-UniRule"/>
</dbReference>
<dbReference type="PANTHER" id="PTHR10851:SF0">
    <property type="entry name" value="PYRIDOXINE-5'-PHOSPHATE OXIDASE"/>
    <property type="match status" value="1"/>
</dbReference>
<accession>A0A4R1HX41</accession>
<dbReference type="InterPro" id="IPR011576">
    <property type="entry name" value="Pyridox_Oxase_N"/>
</dbReference>
<feature type="binding site" evidence="5">
    <location>
        <position position="255"/>
    </location>
    <ligand>
        <name>FMN</name>
        <dbReference type="ChEBI" id="CHEBI:58210"/>
    </ligand>
</feature>
<reference evidence="9 10" key="1">
    <citation type="submission" date="2019-03" db="EMBL/GenBank/DDBJ databases">
        <title>Sequencing the genomes of 1000 actinobacteria strains.</title>
        <authorList>
            <person name="Klenk H.-P."/>
        </authorList>
    </citation>
    <scope>NUCLEOTIDE SEQUENCE [LARGE SCALE GENOMIC DNA]</scope>
    <source>
        <strain evidence="9 10">DSM 44969</strain>
    </source>
</reference>
<dbReference type="AlphaFoldDB" id="A0A4R1HX41"/>
<evidence type="ECO:0000256" key="3">
    <source>
        <dbReference type="ARBA" id="ARBA00022643"/>
    </source>
</evidence>
<feature type="binding site" evidence="5">
    <location>
        <position position="182"/>
    </location>
    <ligand>
        <name>substrate</name>
    </ligand>
</feature>
<keyword evidence="10" id="KW-1185">Reference proteome</keyword>
<feature type="binding site" evidence="5">
    <location>
        <begin position="120"/>
        <end position="125"/>
    </location>
    <ligand>
        <name>FMN</name>
        <dbReference type="ChEBI" id="CHEBI:58210"/>
    </ligand>
</feature>
<feature type="binding site" evidence="5">
    <location>
        <begin position="135"/>
        <end position="136"/>
    </location>
    <ligand>
        <name>FMN</name>
        <dbReference type="ChEBI" id="CHEBI:58210"/>
    </ligand>
</feature>
<comment type="subunit">
    <text evidence="5">Homodimer.</text>
</comment>
<feature type="binding site" evidence="5">
    <location>
        <position position="164"/>
    </location>
    <ligand>
        <name>FMN</name>
        <dbReference type="ChEBI" id="CHEBI:58210"/>
    </ligand>
</feature>
<protein>
    <recommendedName>
        <fullName evidence="5">Pyridoxine/pyridoxamine 5'-phosphate oxidase</fullName>
        <ecNumber evidence="5">1.4.3.5</ecNumber>
    </recommendedName>
    <alternativeName>
        <fullName evidence="5">PNP/PMP oxidase</fullName>
        <shortName evidence="5">PNPOx</shortName>
    </alternativeName>
    <alternativeName>
        <fullName evidence="5">Pyridoxal 5'-phosphate synthase</fullName>
    </alternativeName>
</protein>
<gene>
    <name evidence="5" type="primary">pdxH</name>
    <name evidence="9" type="ORF">EV378_2773</name>
</gene>
<feature type="binding site" evidence="5">
    <location>
        <position position="186"/>
    </location>
    <ligand>
        <name>substrate</name>
    </ligand>
</feature>
<dbReference type="InterPro" id="IPR000659">
    <property type="entry name" value="Pyridox_Oxase"/>
</dbReference>
<keyword evidence="4 5" id="KW-0560">Oxidoreductase</keyword>
<feature type="binding site" evidence="5">
    <location>
        <position position="142"/>
    </location>
    <ligand>
        <name>FMN</name>
        <dbReference type="ChEBI" id="CHEBI:58210"/>
    </ligand>
</feature>
<feature type="domain" description="Pyridoxine 5'-phosphate oxidase dimerisation C-terminal" evidence="8">
    <location>
        <begin position="232"/>
        <end position="273"/>
    </location>
</feature>
<dbReference type="EMBL" id="SMFZ01000001">
    <property type="protein sequence ID" value="TCK26928.1"/>
    <property type="molecule type" value="Genomic_DNA"/>
</dbReference>
<evidence type="ECO:0000259" key="7">
    <source>
        <dbReference type="Pfam" id="PF01243"/>
    </source>
</evidence>
<dbReference type="InterPro" id="IPR019576">
    <property type="entry name" value="Pyridoxamine_oxidase_dimer_C"/>
</dbReference>
<comment type="catalytic activity">
    <reaction evidence="5">
        <text>pyridoxamine 5'-phosphate + O2 + H2O = pyridoxal 5'-phosphate + H2O2 + NH4(+)</text>
        <dbReference type="Rhea" id="RHEA:15817"/>
        <dbReference type="ChEBI" id="CHEBI:15377"/>
        <dbReference type="ChEBI" id="CHEBI:15379"/>
        <dbReference type="ChEBI" id="CHEBI:16240"/>
        <dbReference type="ChEBI" id="CHEBI:28938"/>
        <dbReference type="ChEBI" id="CHEBI:58451"/>
        <dbReference type="ChEBI" id="CHEBI:597326"/>
        <dbReference type="EC" id="1.4.3.5"/>
    </reaction>
</comment>
<organism evidence="9 10">
    <name type="scientific">Pseudonocardia endophytica</name>
    <dbReference type="NCBI Taxonomy" id="401976"/>
    <lineage>
        <taxon>Bacteria</taxon>
        <taxon>Bacillati</taxon>
        <taxon>Actinomycetota</taxon>
        <taxon>Actinomycetes</taxon>
        <taxon>Pseudonocardiales</taxon>
        <taxon>Pseudonocardiaceae</taxon>
        <taxon>Pseudonocardia</taxon>
    </lineage>
</organism>
<sequence length="273" mass="30669">MGAGTGAGTGSDVVSQQARRHPPPRRGAWATRTTVVCVTTRGAFAPHDPYRGRMSDSTLERSLPRMRTDYDSRPFDVDDLAPTWHEQLAAWLAEAESKSLPDPNAMVLATADEHGVPSSRTVLCKGLDAGGVVFYTNYTSAKSHDLHRTRVAAVTFPWYGLHRQVQLAGRVERATEAESDAYWAERPRGAQLGAWASAQSTVVARRVALDDALANVTRRFADDERIPRPPHWGGWRVSPWQVEFWQGRADRMHDRLRFEFGRDDRWQVRRLAP</sequence>
<name>A0A4R1HX41_PSEEN</name>
<comment type="caution">
    <text evidence="9">The sequence shown here is derived from an EMBL/GenBank/DDBJ whole genome shotgun (WGS) entry which is preliminary data.</text>
</comment>
<feature type="domain" description="Pyridoxamine 5'-phosphate oxidase N-terminal" evidence="7">
    <location>
        <begin position="98"/>
        <end position="216"/>
    </location>
</feature>
<dbReference type="GO" id="GO:0010181">
    <property type="term" value="F:FMN binding"/>
    <property type="evidence" value="ECO:0007669"/>
    <property type="project" value="UniProtKB-UniRule"/>
</dbReference>
<dbReference type="PANTHER" id="PTHR10851">
    <property type="entry name" value="PYRIDOXINE-5-PHOSPHATE OXIDASE"/>
    <property type="match status" value="1"/>
</dbReference>
<comment type="similarity">
    <text evidence="1 5">Belongs to the pyridoxamine 5'-phosphate oxidase family.</text>
</comment>
<dbReference type="PROSITE" id="PS01064">
    <property type="entry name" value="PYRIDOX_OXIDASE"/>
    <property type="match status" value="1"/>
</dbReference>
<dbReference type="InterPro" id="IPR012349">
    <property type="entry name" value="Split_barrel_FMN-bd"/>
</dbReference>
<evidence type="ECO:0000313" key="10">
    <source>
        <dbReference type="Proteomes" id="UP000295560"/>
    </source>
</evidence>
<dbReference type="SUPFAM" id="SSF50475">
    <property type="entry name" value="FMN-binding split barrel"/>
    <property type="match status" value="1"/>
</dbReference>
<feature type="binding site" evidence="5">
    <location>
        <position position="125"/>
    </location>
    <ligand>
        <name>substrate</name>
    </ligand>
</feature>
<dbReference type="Pfam" id="PF10590">
    <property type="entry name" value="PNP_phzG_C"/>
    <property type="match status" value="1"/>
</dbReference>
<dbReference type="Gene3D" id="2.30.110.10">
    <property type="entry name" value="Electron Transport, Fmn-binding Protein, Chain A"/>
    <property type="match status" value="1"/>
</dbReference>
<keyword evidence="3 5" id="KW-0288">FMN</keyword>
<dbReference type="HAMAP" id="MF_01629">
    <property type="entry name" value="PdxH"/>
    <property type="match status" value="1"/>
</dbReference>
<dbReference type="NCBIfam" id="NF004231">
    <property type="entry name" value="PRK05679.1"/>
    <property type="match status" value="1"/>
</dbReference>
<dbReference type="UniPathway" id="UPA01068">
    <property type="reaction ID" value="UER00304"/>
</dbReference>
<dbReference type="Pfam" id="PF01243">
    <property type="entry name" value="PNPOx_N"/>
    <property type="match status" value="1"/>
</dbReference>
<comment type="pathway">
    <text evidence="5">Cofactor metabolism; pyridoxal 5'-phosphate salvage; pyridoxal 5'-phosphate from pyridoxamine 5'-phosphate: step 1/1.</text>
</comment>
<keyword evidence="5" id="KW-0664">Pyridoxine biosynthesis</keyword>
<comment type="pathway">
    <text evidence="5">Cofactor metabolism; pyridoxal 5'-phosphate salvage; pyridoxal 5'-phosphate from pyridoxine 5'-phosphate: step 1/1.</text>
</comment>
<evidence type="ECO:0000256" key="4">
    <source>
        <dbReference type="ARBA" id="ARBA00023002"/>
    </source>
</evidence>
<dbReference type="Proteomes" id="UP000295560">
    <property type="component" value="Unassembled WGS sequence"/>
</dbReference>
<feature type="region of interest" description="Disordered" evidence="6">
    <location>
        <begin position="1"/>
        <end position="29"/>
    </location>
</feature>
<feature type="binding site" evidence="5">
    <location>
        <begin position="199"/>
        <end position="200"/>
    </location>
    <ligand>
        <name>FMN</name>
        <dbReference type="ChEBI" id="CHEBI:58210"/>
    </ligand>
</feature>